<sequence>METRVVMVSMRIPEAALDCWLKHFFAAVERVKEDDNGDRSPS</sequence>
<organism evidence="1">
    <name type="scientific">marine sediment metagenome</name>
    <dbReference type="NCBI Taxonomy" id="412755"/>
    <lineage>
        <taxon>unclassified sequences</taxon>
        <taxon>metagenomes</taxon>
        <taxon>ecological metagenomes</taxon>
    </lineage>
</organism>
<comment type="caution">
    <text evidence="1">The sequence shown here is derived from an EMBL/GenBank/DDBJ whole genome shotgun (WGS) entry which is preliminary data.</text>
</comment>
<gene>
    <name evidence="1" type="ORF">LCGC14_2035870</name>
</gene>
<name>A0A0F9ETK2_9ZZZZ</name>
<proteinExistence type="predicted"/>
<dbReference type="AlphaFoldDB" id="A0A0F9ETK2"/>
<reference evidence="1" key="1">
    <citation type="journal article" date="2015" name="Nature">
        <title>Complex archaea that bridge the gap between prokaryotes and eukaryotes.</title>
        <authorList>
            <person name="Spang A."/>
            <person name="Saw J.H."/>
            <person name="Jorgensen S.L."/>
            <person name="Zaremba-Niedzwiedzka K."/>
            <person name="Martijn J."/>
            <person name="Lind A.E."/>
            <person name="van Eijk R."/>
            <person name="Schleper C."/>
            <person name="Guy L."/>
            <person name="Ettema T.J."/>
        </authorList>
    </citation>
    <scope>NUCLEOTIDE SEQUENCE</scope>
</reference>
<accession>A0A0F9ETK2</accession>
<protein>
    <submittedName>
        <fullName evidence="1">Uncharacterized protein</fullName>
    </submittedName>
</protein>
<evidence type="ECO:0000313" key="1">
    <source>
        <dbReference type="EMBL" id="KKL77339.1"/>
    </source>
</evidence>
<dbReference type="EMBL" id="LAZR01023779">
    <property type="protein sequence ID" value="KKL77339.1"/>
    <property type="molecule type" value="Genomic_DNA"/>
</dbReference>